<evidence type="ECO:0000256" key="5">
    <source>
        <dbReference type="PROSITE-ProRule" id="PRU00302"/>
    </source>
</evidence>
<keyword evidence="2" id="KW-0677">Repeat</keyword>
<evidence type="ECO:0000313" key="9">
    <source>
        <dbReference type="Proteomes" id="UP000274131"/>
    </source>
</evidence>
<reference evidence="10" key="1">
    <citation type="submission" date="2017-02" db="UniProtKB">
        <authorList>
            <consortium name="WormBaseParasite"/>
        </authorList>
    </citation>
    <scope>IDENTIFICATION</scope>
</reference>
<dbReference type="InterPro" id="IPR050350">
    <property type="entry name" value="Compl-Cell_Adhes-Reg"/>
</dbReference>
<keyword evidence="3 5" id="KW-1015">Disulfide bond</keyword>
<organism evidence="10">
    <name type="scientific">Enterobius vermicularis</name>
    <name type="common">Human pinworm</name>
    <dbReference type="NCBI Taxonomy" id="51028"/>
    <lineage>
        <taxon>Eukaryota</taxon>
        <taxon>Metazoa</taxon>
        <taxon>Ecdysozoa</taxon>
        <taxon>Nematoda</taxon>
        <taxon>Chromadorea</taxon>
        <taxon>Rhabditida</taxon>
        <taxon>Spirurina</taxon>
        <taxon>Oxyuridomorpha</taxon>
        <taxon>Oxyuroidea</taxon>
        <taxon>Oxyuridae</taxon>
        <taxon>Enterobius</taxon>
    </lineage>
</organism>
<comment type="caution">
    <text evidence="5">Lacks conserved residue(s) required for the propagation of feature annotation.</text>
</comment>
<evidence type="ECO:0000256" key="3">
    <source>
        <dbReference type="ARBA" id="ARBA00023157"/>
    </source>
</evidence>
<evidence type="ECO:0000256" key="6">
    <source>
        <dbReference type="SAM" id="SignalP"/>
    </source>
</evidence>
<evidence type="ECO:0000256" key="2">
    <source>
        <dbReference type="ARBA" id="ARBA00022737"/>
    </source>
</evidence>
<feature type="domain" description="Sushi" evidence="7">
    <location>
        <begin position="291"/>
        <end position="350"/>
    </location>
</feature>
<evidence type="ECO:0000313" key="8">
    <source>
        <dbReference type="EMBL" id="VDD85337.1"/>
    </source>
</evidence>
<dbReference type="InterPro" id="IPR035976">
    <property type="entry name" value="Sushi/SCR/CCP_sf"/>
</dbReference>
<protein>
    <submittedName>
        <fullName evidence="10">Sushi domain-containing protein</fullName>
    </submittedName>
</protein>
<evidence type="ECO:0000313" key="10">
    <source>
        <dbReference type="WBParaSite" id="EVEC_0000072601-mRNA-1"/>
    </source>
</evidence>
<dbReference type="InterPro" id="IPR000436">
    <property type="entry name" value="Sushi_SCR_CCP_dom"/>
</dbReference>
<dbReference type="EMBL" id="UXUI01000839">
    <property type="protein sequence ID" value="VDD85337.1"/>
    <property type="molecule type" value="Genomic_DNA"/>
</dbReference>
<sequence>MGSCYLTLFLILLASLSSTTLAECPPIDEIDDADILYLQSNLQTPYSDQTIALLRCHINYLPKGTCDSIYGYSNKTCTEITLGGKGTITYFQASQTTKYRSGTAAFLTCPFGQFHTGNPISTCKDGVWSPQMGDCSTSLFGTASNFTEEKCPTLPTVPNGSITPMQISLDNSFTEGASVRLYCNPGYIPTGETTATCEKNTANNLEWSEIGSCKAESTTNSNDTCPSITAENGTISYDLFKPRQENTHATLLCNFGHILHGNMMAKCIESNNKTLIWTTLGYCSPQISQEIKCPEITIPNGIVRYDPLRPRAHGTVATLFCNFGFIIHGFFTATCGTDDKWTPKIGRCKKLF</sequence>
<name>A0A0N4UTR5_ENTVE</name>
<dbReference type="SMART" id="SM00032">
    <property type="entry name" value="CCP"/>
    <property type="match status" value="5"/>
</dbReference>
<evidence type="ECO:0000256" key="1">
    <source>
        <dbReference type="ARBA" id="ARBA00022659"/>
    </source>
</evidence>
<dbReference type="PROSITE" id="PS50923">
    <property type="entry name" value="SUSHI"/>
    <property type="match status" value="3"/>
</dbReference>
<dbReference type="CDD" id="cd00033">
    <property type="entry name" value="CCP"/>
    <property type="match status" value="2"/>
</dbReference>
<dbReference type="Gene3D" id="2.10.70.10">
    <property type="entry name" value="Complement Module, domain 1"/>
    <property type="match status" value="3"/>
</dbReference>
<dbReference type="AlphaFoldDB" id="A0A0N4UTR5"/>
<feature type="signal peptide" evidence="6">
    <location>
        <begin position="1"/>
        <end position="22"/>
    </location>
</feature>
<keyword evidence="1 5" id="KW-0768">Sushi</keyword>
<dbReference type="STRING" id="51028.A0A0N4UTR5"/>
<gene>
    <name evidence="8" type="ORF">EVEC_LOCUS480</name>
</gene>
<keyword evidence="6" id="KW-0732">Signal</keyword>
<reference evidence="8 9" key="2">
    <citation type="submission" date="2018-10" db="EMBL/GenBank/DDBJ databases">
        <authorList>
            <consortium name="Pathogen Informatics"/>
        </authorList>
    </citation>
    <scope>NUCLEOTIDE SEQUENCE [LARGE SCALE GENOMIC DNA]</scope>
</reference>
<dbReference type="Pfam" id="PF00084">
    <property type="entry name" value="Sushi"/>
    <property type="match status" value="2"/>
</dbReference>
<evidence type="ECO:0000259" key="7">
    <source>
        <dbReference type="PROSITE" id="PS50923"/>
    </source>
</evidence>
<feature type="chain" id="PRO_5043122472" evidence="6">
    <location>
        <begin position="23"/>
        <end position="352"/>
    </location>
</feature>
<evidence type="ECO:0000256" key="4">
    <source>
        <dbReference type="ARBA" id="ARBA00023180"/>
    </source>
</evidence>
<feature type="disulfide bond" evidence="5">
    <location>
        <begin position="321"/>
        <end position="348"/>
    </location>
</feature>
<dbReference type="PANTHER" id="PTHR19325">
    <property type="entry name" value="COMPLEMENT COMPONENT-RELATED SUSHI DOMAIN-CONTAINING"/>
    <property type="match status" value="1"/>
</dbReference>
<dbReference type="Proteomes" id="UP000274131">
    <property type="component" value="Unassembled WGS sequence"/>
</dbReference>
<feature type="domain" description="Sushi" evidence="7">
    <location>
        <begin position="149"/>
        <end position="215"/>
    </location>
</feature>
<proteinExistence type="predicted"/>
<dbReference type="PANTHER" id="PTHR19325:SF575">
    <property type="entry name" value="LOCOMOTION-RELATED PROTEIN HIKARU GENKI"/>
    <property type="match status" value="1"/>
</dbReference>
<dbReference type="SUPFAM" id="SSF57535">
    <property type="entry name" value="Complement control module/SCR domain"/>
    <property type="match status" value="4"/>
</dbReference>
<keyword evidence="9" id="KW-1185">Reference proteome</keyword>
<keyword evidence="4" id="KW-0325">Glycoprotein</keyword>
<dbReference type="OrthoDB" id="6127264at2759"/>
<dbReference type="WBParaSite" id="EVEC_0000072601-mRNA-1">
    <property type="protein sequence ID" value="EVEC_0000072601-mRNA-1"/>
    <property type="gene ID" value="EVEC_0000072601"/>
</dbReference>
<feature type="domain" description="Sushi" evidence="7">
    <location>
        <begin position="75"/>
        <end position="137"/>
    </location>
</feature>
<accession>A0A0N4UTR5</accession>